<comment type="caution">
    <text evidence="2">The sequence shown here is derived from an EMBL/GenBank/DDBJ whole genome shotgun (WGS) entry which is preliminary data.</text>
</comment>
<dbReference type="OrthoDB" id="10611304at2759"/>
<protein>
    <submittedName>
        <fullName evidence="2">(pine wood nematode) hypothetical protein</fullName>
    </submittedName>
</protein>
<evidence type="ECO:0000256" key="1">
    <source>
        <dbReference type="SAM" id="MobiDB-lite"/>
    </source>
</evidence>
<sequence>MSSDSEASSMGRLLWDMIKGNYDGLVQTGTPPLTLKSVSASGFGLMQCIMALEEIGGQKVQKEIIKEKNRLLNTAADWGDLLRAVGNEMGPKRNMVKLFYKHEHVLQATPEKNNDIARAVGVNSFEPTLQPLNFVSDPTGRYLKYFIDKEYQVKARIPEVVPVNTRIRSTARLLVTNGLAVELDWDCPLVPGEDKFSIKPMANEQDTVRVPTLELAKDCVDFQVSPEVSAIYFNGKNANVEAVVIYVSGDKEHALHMLDYETIEMAMEMGRQGQKARMTLVLPQPKSVEPISLRLVNAKTKLTGEGRLKRVAMNLKSLFRRGRKVRFGRCFSPNKADFCPFETKMNFGMENAFPLYDFFMYTQCHPHLVQEIDRSIKIKFPKIEREEKKLETKTAQNIRGEAFSGHVFFSGDGKFVIAAEKKAGSDEAVDFNNGLRSMLKNNPSEETSQTVKKIKKPQKVGEMGSNRMATAGDAASPAPVASAVPVANRKVISSTYIMYIVYQSPEGPIILELSLNSLL</sequence>
<dbReference type="AlphaFoldDB" id="A0A7I8WRL9"/>
<dbReference type="EMBL" id="CAJFDI010000004">
    <property type="protein sequence ID" value="CAD5225463.1"/>
    <property type="molecule type" value="Genomic_DNA"/>
</dbReference>
<feature type="compositionally biased region" description="Polar residues" evidence="1">
    <location>
        <begin position="439"/>
        <end position="451"/>
    </location>
</feature>
<reference evidence="2" key="1">
    <citation type="submission" date="2020-09" db="EMBL/GenBank/DDBJ databases">
        <authorList>
            <person name="Kikuchi T."/>
        </authorList>
    </citation>
    <scope>NUCLEOTIDE SEQUENCE</scope>
    <source>
        <strain evidence="2">Ka4C1</strain>
    </source>
</reference>
<dbReference type="Proteomes" id="UP000659654">
    <property type="component" value="Unassembled WGS sequence"/>
</dbReference>
<accession>A0A7I8WRL9</accession>
<proteinExistence type="predicted"/>
<keyword evidence="3" id="KW-1185">Reference proteome</keyword>
<evidence type="ECO:0000313" key="3">
    <source>
        <dbReference type="Proteomes" id="UP000659654"/>
    </source>
</evidence>
<gene>
    <name evidence="2" type="ORF">BXYJ_LOCUS8557</name>
</gene>
<dbReference type="Proteomes" id="UP000582659">
    <property type="component" value="Unassembled WGS sequence"/>
</dbReference>
<name>A0A7I8WRL9_BURXY</name>
<evidence type="ECO:0000313" key="2">
    <source>
        <dbReference type="EMBL" id="CAD5225463.1"/>
    </source>
</evidence>
<organism evidence="2 3">
    <name type="scientific">Bursaphelenchus xylophilus</name>
    <name type="common">Pinewood nematode worm</name>
    <name type="synonym">Aphelenchoides xylophilus</name>
    <dbReference type="NCBI Taxonomy" id="6326"/>
    <lineage>
        <taxon>Eukaryota</taxon>
        <taxon>Metazoa</taxon>
        <taxon>Ecdysozoa</taxon>
        <taxon>Nematoda</taxon>
        <taxon>Chromadorea</taxon>
        <taxon>Rhabditida</taxon>
        <taxon>Tylenchina</taxon>
        <taxon>Tylenchomorpha</taxon>
        <taxon>Aphelenchoidea</taxon>
        <taxon>Aphelenchoididae</taxon>
        <taxon>Bursaphelenchus</taxon>
    </lineage>
</organism>
<dbReference type="EMBL" id="CAJFCV020000004">
    <property type="protein sequence ID" value="CAG9114600.1"/>
    <property type="molecule type" value="Genomic_DNA"/>
</dbReference>
<feature type="region of interest" description="Disordered" evidence="1">
    <location>
        <begin position="439"/>
        <end position="461"/>
    </location>
</feature>